<gene>
    <name evidence="1" type="ordered locus">cauri_1761</name>
</gene>
<evidence type="ECO:0000313" key="2">
    <source>
        <dbReference type="Proteomes" id="UP000002077"/>
    </source>
</evidence>
<evidence type="ECO:0000313" key="1">
    <source>
        <dbReference type="EMBL" id="ACP33354.1"/>
    </source>
</evidence>
<keyword evidence="2" id="KW-1185">Reference proteome</keyword>
<dbReference type="HOGENOM" id="CLU_3308077_0_0_11"/>
<dbReference type="EMBL" id="CP001601">
    <property type="protein sequence ID" value="ACP33354.1"/>
    <property type="molecule type" value="Genomic_DNA"/>
</dbReference>
<organism evidence="1 2">
    <name type="scientific">Corynebacterium aurimucosum (strain ATCC 700975 / DSM 44827 / CIP 107346 / CN-1)</name>
    <name type="common">Corynebacterium nigricans</name>
    <dbReference type="NCBI Taxonomy" id="548476"/>
    <lineage>
        <taxon>Bacteria</taxon>
        <taxon>Bacillati</taxon>
        <taxon>Actinomycetota</taxon>
        <taxon>Actinomycetes</taxon>
        <taxon>Mycobacteriales</taxon>
        <taxon>Corynebacteriaceae</taxon>
        <taxon>Corynebacterium</taxon>
    </lineage>
</organism>
<dbReference type="AlphaFoldDB" id="C3PHQ0"/>
<sequence length="39" mass="4243">MKLPSRLIAPHPLALATPVSFQGVVIQQVGQVTRDTDEE</sequence>
<protein>
    <submittedName>
        <fullName evidence="1">Uncharacterized protein</fullName>
    </submittedName>
</protein>
<name>C3PHQ0_CORA7</name>
<dbReference type="KEGG" id="car:cauri_1761"/>
<proteinExistence type="predicted"/>
<reference evidence="1 2" key="1">
    <citation type="journal article" date="2010" name="BMC Genomics">
        <title>Complete genome sequence and lifestyle of black-pigmented Corynebacterium aurimucosum ATCC 700975 (formerly C. nigricans CN-1) isolated from a vaginal swab of a woman with spontaneous abortion.</title>
        <authorList>
            <person name="Trost E."/>
            <person name="Gotker S."/>
            <person name="Schneider J."/>
            <person name="Schneiker-Bekel S."/>
            <person name="Szczepanowski R."/>
            <person name="Tilker A."/>
            <person name="Viehoever P."/>
            <person name="Arnold W."/>
            <person name="Bekel T."/>
            <person name="Blom J."/>
            <person name="Gartemann K.H."/>
            <person name="Linke B."/>
            <person name="Goesmann A."/>
            <person name="Puhler A."/>
            <person name="Shukla S.K."/>
            <person name="Tauch A."/>
        </authorList>
    </citation>
    <scope>NUCLEOTIDE SEQUENCE [LARGE SCALE GENOMIC DNA]</scope>
    <source>
        <strain evidence="2">ATCC 700975 / DSM 44827 / CIP 107346 / CN-1</strain>
    </source>
</reference>
<accession>C3PHQ0</accession>
<dbReference type="Proteomes" id="UP000002077">
    <property type="component" value="Chromosome"/>
</dbReference>